<accession>A0A3B3H8C2</accession>
<name>A0A3B3H8C2_ORYLA</name>
<proteinExistence type="predicted"/>
<sequence length="70" mass="8022">DGTDSAPLEWTDHSHLCPEVRHGGGSVMVWGCFSTWRTNIVAPGCPLRQTCLCRRLRRRTSALRLLRRFQ</sequence>
<dbReference type="InParanoid" id="A0A3B3H8C2"/>
<evidence type="ECO:0000313" key="1">
    <source>
        <dbReference type="Ensembl" id="ENSORLP00000027780.1"/>
    </source>
</evidence>
<dbReference type="Bgee" id="ENSORLG00000028290">
    <property type="expression patterns" value="Expressed in brain and 11 other cell types or tissues"/>
</dbReference>
<protein>
    <submittedName>
        <fullName evidence="1">Uncharacterized protein</fullName>
    </submittedName>
</protein>
<reference evidence="1 2" key="1">
    <citation type="journal article" date="2007" name="Nature">
        <title>The medaka draft genome and insights into vertebrate genome evolution.</title>
        <authorList>
            <person name="Kasahara M."/>
            <person name="Naruse K."/>
            <person name="Sasaki S."/>
            <person name="Nakatani Y."/>
            <person name="Qu W."/>
            <person name="Ahsan B."/>
            <person name="Yamada T."/>
            <person name="Nagayasu Y."/>
            <person name="Doi K."/>
            <person name="Kasai Y."/>
            <person name="Jindo T."/>
            <person name="Kobayashi D."/>
            <person name="Shimada A."/>
            <person name="Toyoda A."/>
            <person name="Kuroki Y."/>
            <person name="Fujiyama A."/>
            <person name="Sasaki T."/>
            <person name="Shimizu A."/>
            <person name="Asakawa S."/>
            <person name="Shimizu N."/>
            <person name="Hashimoto S."/>
            <person name="Yang J."/>
            <person name="Lee Y."/>
            <person name="Matsushima K."/>
            <person name="Sugano S."/>
            <person name="Sakaizumi M."/>
            <person name="Narita T."/>
            <person name="Ohishi K."/>
            <person name="Haga S."/>
            <person name="Ohta F."/>
            <person name="Nomoto H."/>
            <person name="Nogata K."/>
            <person name="Morishita T."/>
            <person name="Endo T."/>
            <person name="Shin-I T."/>
            <person name="Takeda H."/>
            <person name="Morishita S."/>
            <person name="Kohara Y."/>
        </authorList>
    </citation>
    <scope>NUCLEOTIDE SEQUENCE [LARGE SCALE GENOMIC DNA]</scope>
    <source>
        <strain evidence="1 2">Hd-rR</strain>
    </source>
</reference>
<dbReference type="Proteomes" id="UP000001038">
    <property type="component" value="Chromosome 22"/>
</dbReference>
<keyword evidence="2" id="KW-1185">Reference proteome</keyword>
<dbReference type="AlphaFoldDB" id="A0A3B3H8C2"/>
<evidence type="ECO:0000313" key="2">
    <source>
        <dbReference type="Proteomes" id="UP000001038"/>
    </source>
</evidence>
<reference evidence="1" key="2">
    <citation type="submission" date="2025-08" db="UniProtKB">
        <authorList>
            <consortium name="Ensembl"/>
        </authorList>
    </citation>
    <scope>IDENTIFICATION</scope>
    <source>
        <strain evidence="1">Hd-rR</strain>
    </source>
</reference>
<organism evidence="1 2">
    <name type="scientific">Oryzias latipes</name>
    <name type="common">Japanese rice fish</name>
    <name type="synonym">Japanese killifish</name>
    <dbReference type="NCBI Taxonomy" id="8090"/>
    <lineage>
        <taxon>Eukaryota</taxon>
        <taxon>Metazoa</taxon>
        <taxon>Chordata</taxon>
        <taxon>Craniata</taxon>
        <taxon>Vertebrata</taxon>
        <taxon>Euteleostomi</taxon>
        <taxon>Actinopterygii</taxon>
        <taxon>Neopterygii</taxon>
        <taxon>Teleostei</taxon>
        <taxon>Neoteleostei</taxon>
        <taxon>Acanthomorphata</taxon>
        <taxon>Ovalentaria</taxon>
        <taxon>Atherinomorphae</taxon>
        <taxon>Beloniformes</taxon>
        <taxon>Adrianichthyidae</taxon>
        <taxon>Oryziinae</taxon>
        <taxon>Oryzias</taxon>
    </lineage>
</organism>
<dbReference type="Ensembl" id="ENSORLT00000045808.1">
    <property type="protein sequence ID" value="ENSORLP00000027780.1"/>
    <property type="gene ID" value="ENSORLG00000028290.1"/>
</dbReference>
<reference evidence="1" key="3">
    <citation type="submission" date="2025-09" db="UniProtKB">
        <authorList>
            <consortium name="Ensembl"/>
        </authorList>
    </citation>
    <scope>IDENTIFICATION</scope>
    <source>
        <strain evidence="1">Hd-rR</strain>
    </source>
</reference>